<name>A0ABU8Y5R0_9MICO</name>
<evidence type="ECO:0000259" key="3">
    <source>
        <dbReference type="PROSITE" id="PS51462"/>
    </source>
</evidence>
<keyword evidence="2" id="KW-0378">Hydrolase</keyword>
<keyword evidence="5" id="KW-1185">Reference proteome</keyword>
<feature type="domain" description="Nudix hydrolase" evidence="3">
    <location>
        <begin position="19"/>
        <end position="151"/>
    </location>
</feature>
<evidence type="ECO:0000313" key="4">
    <source>
        <dbReference type="EMBL" id="MEK0170161.1"/>
    </source>
</evidence>
<dbReference type="Gene3D" id="3.90.79.10">
    <property type="entry name" value="Nucleoside Triphosphate Pyrophosphohydrolase"/>
    <property type="match status" value="1"/>
</dbReference>
<dbReference type="Pfam" id="PF00293">
    <property type="entry name" value="NUDIX"/>
    <property type="match status" value="1"/>
</dbReference>
<dbReference type="Proteomes" id="UP001370299">
    <property type="component" value="Unassembled WGS sequence"/>
</dbReference>
<dbReference type="InterPro" id="IPR015797">
    <property type="entry name" value="NUDIX_hydrolase-like_dom_sf"/>
</dbReference>
<organism evidence="4 5">
    <name type="scientific">Curtobacterium citreum</name>
    <dbReference type="NCBI Taxonomy" id="2036"/>
    <lineage>
        <taxon>Bacteria</taxon>
        <taxon>Bacillati</taxon>
        <taxon>Actinomycetota</taxon>
        <taxon>Actinomycetes</taxon>
        <taxon>Micrococcales</taxon>
        <taxon>Microbacteriaceae</taxon>
        <taxon>Curtobacterium</taxon>
    </lineage>
</organism>
<gene>
    <name evidence="4" type="ORF">WMN62_01630</name>
</gene>
<evidence type="ECO:0000256" key="2">
    <source>
        <dbReference type="ARBA" id="ARBA00022801"/>
    </source>
</evidence>
<comment type="caution">
    <text evidence="4">The sequence shown here is derived from an EMBL/GenBank/DDBJ whole genome shotgun (WGS) entry which is preliminary data.</text>
</comment>
<reference evidence="4 5" key="1">
    <citation type="submission" date="2024-03" db="EMBL/GenBank/DDBJ databases">
        <title>Whole genomes of four grape xylem sap localized bacterial endophytes.</title>
        <authorList>
            <person name="Kumar G."/>
            <person name="Savka M.A."/>
        </authorList>
    </citation>
    <scope>NUCLEOTIDE SEQUENCE [LARGE SCALE GENOMIC DNA]</scope>
    <source>
        <strain evidence="4 5">RIT_GXS8</strain>
    </source>
</reference>
<dbReference type="PANTHER" id="PTHR43046">
    <property type="entry name" value="GDP-MANNOSE MANNOSYL HYDROLASE"/>
    <property type="match status" value="1"/>
</dbReference>
<dbReference type="EMBL" id="JBBLYY010000013">
    <property type="protein sequence ID" value="MEK0170161.1"/>
    <property type="molecule type" value="Genomic_DNA"/>
</dbReference>
<evidence type="ECO:0000313" key="5">
    <source>
        <dbReference type="Proteomes" id="UP001370299"/>
    </source>
</evidence>
<sequence>MPTPDFVLSLRSRIGTDPLWLTGVTAVVTRGSGDDQELLVVRRADNGAFTPVTGIVDPGEEPAVAAEREVLEEADVVAVAERLAWVQVLPEMTYPNGDRAQYLDLVFVCRYVSGTPNPADGENTEAFWARLDDLPDMPANMRARVAAALSDEREARFQR</sequence>
<dbReference type="InterPro" id="IPR020084">
    <property type="entry name" value="NUDIX_hydrolase_CS"/>
</dbReference>
<dbReference type="CDD" id="cd18879">
    <property type="entry name" value="NUDIX_Hydrolase"/>
    <property type="match status" value="1"/>
</dbReference>
<comment type="cofactor">
    <cofactor evidence="1">
        <name>Mg(2+)</name>
        <dbReference type="ChEBI" id="CHEBI:18420"/>
    </cofactor>
</comment>
<proteinExistence type="predicted"/>
<dbReference type="PROSITE" id="PS51462">
    <property type="entry name" value="NUDIX"/>
    <property type="match status" value="1"/>
</dbReference>
<dbReference type="RefSeq" id="WP_123311899.1">
    <property type="nucleotide sequence ID" value="NZ_JBBKAP010000047.1"/>
</dbReference>
<dbReference type="SUPFAM" id="SSF55811">
    <property type="entry name" value="Nudix"/>
    <property type="match status" value="1"/>
</dbReference>
<dbReference type="PANTHER" id="PTHR43046:SF16">
    <property type="entry name" value="ADP-RIBOSE PYROPHOSPHATASE YJHB-RELATED"/>
    <property type="match status" value="1"/>
</dbReference>
<dbReference type="InterPro" id="IPR000086">
    <property type="entry name" value="NUDIX_hydrolase_dom"/>
</dbReference>
<evidence type="ECO:0000256" key="1">
    <source>
        <dbReference type="ARBA" id="ARBA00001946"/>
    </source>
</evidence>
<dbReference type="PROSITE" id="PS00893">
    <property type="entry name" value="NUDIX_BOX"/>
    <property type="match status" value="1"/>
</dbReference>
<protein>
    <submittedName>
        <fullName evidence="4">NUDIX domain-containing protein</fullName>
    </submittedName>
</protein>
<accession>A0ABU8Y5R0</accession>